<dbReference type="Gene3D" id="3.30.1140.40">
    <property type="entry name" value="Tctex-1"/>
    <property type="match status" value="1"/>
</dbReference>
<dbReference type="CDD" id="cd21455">
    <property type="entry name" value="DLC-like_DYNLT1_DYNLT3"/>
    <property type="match status" value="1"/>
</dbReference>
<dbReference type="Pfam" id="PF03645">
    <property type="entry name" value="Tctex-1"/>
    <property type="match status" value="1"/>
</dbReference>
<evidence type="ECO:0000313" key="2">
    <source>
        <dbReference type="Proteomes" id="UP001054902"/>
    </source>
</evidence>
<evidence type="ECO:0000313" key="1">
    <source>
        <dbReference type="EMBL" id="GFH60302.1"/>
    </source>
</evidence>
<reference evidence="1 2" key="1">
    <citation type="journal article" date="2021" name="Sci. Rep.">
        <title>The genome of the diatom Chaetoceros tenuissimus carries an ancient integrated fragment of an extant virus.</title>
        <authorList>
            <person name="Hongo Y."/>
            <person name="Kimura K."/>
            <person name="Takaki Y."/>
            <person name="Yoshida Y."/>
            <person name="Baba S."/>
            <person name="Kobayashi G."/>
            <person name="Nagasaki K."/>
            <person name="Hano T."/>
            <person name="Tomaru Y."/>
        </authorList>
    </citation>
    <scope>NUCLEOTIDE SEQUENCE [LARGE SCALE GENOMIC DNA]</scope>
    <source>
        <strain evidence="1 2">NIES-3715</strain>
    </source>
</reference>
<dbReference type="GO" id="GO:0005737">
    <property type="term" value="C:cytoplasm"/>
    <property type="evidence" value="ECO:0007669"/>
    <property type="project" value="TreeGrafter"/>
</dbReference>
<evidence type="ECO:0008006" key="3">
    <source>
        <dbReference type="Google" id="ProtNLM"/>
    </source>
</evidence>
<dbReference type="Proteomes" id="UP001054902">
    <property type="component" value="Unassembled WGS sequence"/>
</dbReference>
<dbReference type="InterPro" id="IPR038586">
    <property type="entry name" value="Tctex-1-like_sf"/>
</dbReference>
<dbReference type="InterPro" id="IPR005334">
    <property type="entry name" value="Tctex-1-like"/>
</dbReference>
<proteinExistence type="predicted"/>
<sequence length="120" mass="13055">MDFVETGEEFLLEDVDTTIKSAIGSVLNDAVFNASKVNDWSNNIISSGLKGLQSLNRPFKYVLTVIIMQKNGAGLTTAVSTFWDATKDGLCKVTWENASMHCIVTVYGVSLNLDSPSETD</sequence>
<organism evidence="1 2">
    <name type="scientific">Chaetoceros tenuissimus</name>
    <dbReference type="NCBI Taxonomy" id="426638"/>
    <lineage>
        <taxon>Eukaryota</taxon>
        <taxon>Sar</taxon>
        <taxon>Stramenopiles</taxon>
        <taxon>Ochrophyta</taxon>
        <taxon>Bacillariophyta</taxon>
        <taxon>Coscinodiscophyceae</taxon>
        <taxon>Chaetocerotophycidae</taxon>
        <taxon>Chaetocerotales</taxon>
        <taxon>Chaetocerotaceae</taxon>
        <taxon>Chaetoceros</taxon>
    </lineage>
</organism>
<dbReference type="AlphaFoldDB" id="A0AAD3HDX4"/>
<dbReference type="GO" id="GO:0007018">
    <property type="term" value="P:microtubule-based movement"/>
    <property type="evidence" value="ECO:0007669"/>
    <property type="project" value="TreeGrafter"/>
</dbReference>
<gene>
    <name evidence="1" type="ORF">CTEN210_16778</name>
</gene>
<dbReference type="GO" id="GO:0045505">
    <property type="term" value="F:dynein intermediate chain binding"/>
    <property type="evidence" value="ECO:0007669"/>
    <property type="project" value="TreeGrafter"/>
</dbReference>
<comment type="caution">
    <text evidence="1">The sequence shown here is derived from an EMBL/GenBank/DDBJ whole genome shotgun (WGS) entry which is preliminary data.</text>
</comment>
<name>A0AAD3HDX4_9STRA</name>
<accession>A0AAD3HDX4</accession>
<dbReference type="PANTHER" id="PTHR21255:SF4">
    <property type="entry name" value="DYNEIN LIGHT CHAIN TCTEX-TYPE"/>
    <property type="match status" value="1"/>
</dbReference>
<dbReference type="GO" id="GO:0005868">
    <property type="term" value="C:cytoplasmic dynein complex"/>
    <property type="evidence" value="ECO:0007669"/>
    <property type="project" value="TreeGrafter"/>
</dbReference>
<dbReference type="EMBL" id="BLLK01000069">
    <property type="protein sequence ID" value="GFH60302.1"/>
    <property type="molecule type" value="Genomic_DNA"/>
</dbReference>
<keyword evidence="2" id="KW-1185">Reference proteome</keyword>
<dbReference type="PANTHER" id="PTHR21255">
    <property type="entry name" value="T-COMPLEX-ASSOCIATED-TESTIS-EXPRESSED 1/ DYNEIN LIGHT CHAIN"/>
    <property type="match status" value="1"/>
</dbReference>
<protein>
    <recommendedName>
        <fullName evidence="3">Dynein light chain Tctex-type 1</fullName>
    </recommendedName>
</protein>